<dbReference type="SUPFAM" id="SSF55874">
    <property type="entry name" value="ATPase domain of HSP90 chaperone/DNA topoisomerase II/histidine kinase"/>
    <property type="match status" value="1"/>
</dbReference>
<dbReference type="InterPro" id="IPR036890">
    <property type="entry name" value="HATPase_C_sf"/>
</dbReference>
<sequence length="65" mass="6693">MAEEAPEEPAGGLAPDDYPVACDRGVLNKRYRDSRPVGSGIGLAPAHGLVTRMGGAAFTLALRLG</sequence>
<name>A0A1R0L3S2_9PSEU</name>
<dbReference type="STRING" id="76021.BS329_01455"/>
<dbReference type="Proteomes" id="UP000187486">
    <property type="component" value="Unassembled WGS sequence"/>
</dbReference>
<gene>
    <name evidence="1" type="ORF">BS329_01455</name>
</gene>
<dbReference type="AlphaFoldDB" id="A0A1R0L3S2"/>
<evidence type="ECO:0000313" key="1">
    <source>
        <dbReference type="EMBL" id="OLZ57367.1"/>
    </source>
</evidence>
<evidence type="ECO:0000313" key="2">
    <source>
        <dbReference type="Proteomes" id="UP000187486"/>
    </source>
</evidence>
<accession>A0A1R0L3S2</accession>
<protein>
    <submittedName>
        <fullName evidence="1">Uncharacterized protein</fullName>
    </submittedName>
</protein>
<comment type="caution">
    <text evidence="1">The sequence shown here is derived from an EMBL/GenBank/DDBJ whole genome shotgun (WGS) entry which is preliminary data.</text>
</comment>
<reference evidence="1 2" key="1">
    <citation type="submission" date="2016-01" db="EMBL/GenBank/DDBJ databases">
        <title>Amycolatopsis coloradensis genome sequencing and assembly.</title>
        <authorList>
            <person name="Mayilraj S."/>
        </authorList>
    </citation>
    <scope>NUCLEOTIDE SEQUENCE [LARGE SCALE GENOMIC DNA]</scope>
    <source>
        <strain evidence="1 2">DSM 44225</strain>
    </source>
</reference>
<proteinExistence type="predicted"/>
<organism evidence="1 2">
    <name type="scientific">Amycolatopsis coloradensis</name>
    <dbReference type="NCBI Taxonomy" id="76021"/>
    <lineage>
        <taxon>Bacteria</taxon>
        <taxon>Bacillati</taxon>
        <taxon>Actinomycetota</taxon>
        <taxon>Actinomycetes</taxon>
        <taxon>Pseudonocardiales</taxon>
        <taxon>Pseudonocardiaceae</taxon>
        <taxon>Amycolatopsis</taxon>
    </lineage>
</organism>
<dbReference type="EMBL" id="MQUQ01000001">
    <property type="protein sequence ID" value="OLZ57367.1"/>
    <property type="molecule type" value="Genomic_DNA"/>
</dbReference>
<keyword evidence="2" id="KW-1185">Reference proteome</keyword>